<reference evidence="3" key="1">
    <citation type="journal article" date="2019" name="Int. J. Syst. Evol. Microbiol.">
        <title>The Global Catalogue of Microorganisms (GCM) 10K type strain sequencing project: providing services to taxonomists for standard genome sequencing and annotation.</title>
        <authorList>
            <consortium name="The Broad Institute Genomics Platform"/>
            <consortium name="The Broad Institute Genome Sequencing Center for Infectious Disease"/>
            <person name="Wu L."/>
            <person name="Ma J."/>
        </authorList>
    </citation>
    <scope>NUCLEOTIDE SEQUENCE [LARGE SCALE GENOMIC DNA]</scope>
    <source>
        <strain evidence="3">JCM 18081</strain>
    </source>
</reference>
<dbReference type="PROSITE" id="PS51257">
    <property type="entry name" value="PROKAR_LIPOPROTEIN"/>
    <property type="match status" value="1"/>
</dbReference>
<dbReference type="Proteomes" id="UP001501265">
    <property type="component" value="Unassembled WGS sequence"/>
</dbReference>
<feature type="transmembrane region" description="Helical" evidence="1">
    <location>
        <begin position="21"/>
        <end position="44"/>
    </location>
</feature>
<proteinExistence type="predicted"/>
<evidence type="ECO:0000313" key="3">
    <source>
        <dbReference type="Proteomes" id="UP001501265"/>
    </source>
</evidence>
<keyword evidence="3" id="KW-1185">Reference proteome</keyword>
<name>A0ABP9BNM4_9ACTN</name>
<gene>
    <name evidence="2" type="ORF">GCM10023220_25060</name>
</gene>
<keyword evidence="1" id="KW-1133">Transmembrane helix</keyword>
<comment type="caution">
    <text evidence="2">The sequence shown here is derived from an EMBL/GenBank/DDBJ whole genome shotgun (WGS) entry which is preliminary data.</text>
</comment>
<accession>A0ABP9BNM4</accession>
<sequence length="126" mass="12701">MRGSPHVEAGVKRRTQAGAGAGAGSGAGCLLAGAGAVIAVLAWAPLARVNVTGGFEGQHRDLSVLYLDFPLIALGGALLPVVAWRAGLTVVGRPWAAVLGAVAALALGVWGLTAWWEPSGPPVFRE</sequence>
<evidence type="ECO:0000256" key="1">
    <source>
        <dbReference type="SAM" id="Phobius"/>
    </source>
</evidence>
<evidence type="ECO:0000313" key="2">
    <source>
        <dbReference type="EMBL" id="GAA4797001.1"/>
    </source>
</evidence>
<keyword evidence="1" id="KW-0472">Membrane</keyword>
<dbReference type="EMBL" id="BAABIG010000022">
    <property type="protein sequence ID" value="GAA4797001.1"/>
    <property type="molecule type" value="Genomic_DNA"/>
</dbReference>
<feature type="transmembrane region" description="Helical" evidence="1">
    <location>
        <begin position="64"/>
        <end position="83"/>
    </location>
</feature>
<organism evidence="2 3">
    <name type="scientific">Streptomyces ziwulingensis</name>
    <dbReference type="NCBI Taxonomy" id="1045501"/>
    <lineage>
        <taxon>Bacteria</taxon>
        <taxon>Bacillati</taxon>
        <taxon>Actinomycetota</taxon>
        <taxon>Actinomycetes</taxon>
        <taxon>Kitasatosporales</taxon>
        <taxon>Streptomycetaceae</taxon>
        <taxon>Streptomyces</taxon>
    </lineage>
</organism>
<evidence type="ECO:0008006" key="4">
    <source>
        <dbReference type="Google" id="ProtNLM"/>
    </source>
</evidence>
<keyword evidence="1" id="KW-0812">Transmembrane</keyword>
<feature type="transmembrane region" description="Helical" evidence="1">
    <location>
        <begin position="95"/>
        <end position="116"/>
    </location>
</feature>
<protein>
    <recommendedName>
        <fullName evidence="4">DUF998 domain-containing protein</fullName>
    </recommendedName>
</protein>